<dbReference type="InterPro" id="IPR003961">
    <property type="entry name" value="FN3_dom"/>
</dbReference>
<dbReference type="GO" id="GO:0050839">
    <property type="term" value="F:cell adhesion molecule binding"/>
    <property type="evidence" value="ECO:0007669"/>
    <property type="project" value="TreeGrafter"/>
</dbReference>
<evidence type="ECO:0000256" key="8">
    <source>
        <dbReference type="SAM" id="Phobius"/>
    </source>
</evidence>
<dbReference type="GO" id="GO:0005911">
    <property type="term" value="C:cell-cell junction"/>
    <property type="evidence" value="ECO:0007669"/>
    <property type="project" value="TreeGrafter"/>
</dbReference>
<feature type="region of interest" description="Disordered" evidence="7">
    <location>
        <begin position="1090"/>
        <end position="1124"/>
    </location>
</feature>
<dbReference type="Proteomes" id="UP000593567">
    <property type="component" value="Unassembled WGS sequence"/>
</dbReference>
<keyword evidence="5" id="KW-0325">Glycoprotein</keyword>
<dbReference type="InterPro" id="IPR007110">
    <property type="entry name" value="Ig-like_dom"/>
</dbReference>
<evidence type="ECO:0000256" key="9">
    <source>
        <dbReference type="SAM" id="SignalP"/>
    </source>
</evidence>
<dbReference type="SMART" id="SM00409">
    <property type="entry name" value="IG"/>
    <property type="match status" value="8"/>
</dbReference>
<feature type="signal peptide" evidence="9">
    <location>
        <begin position="1"/>
        <end position="21"/>
    </location>
</feature>
<feature type="domain" description="Ig-like" evidence="10">
    <location>
        <begin position="344"/>
        <end position="440"/>
    </location>
</feature>
<dbReference type="PROSITE" id="PS50853">
    <property type="entry name" value="FN3"/>
    <property type="match status" value="1"/>
</dbReference>
<evidence type="ECO:0000313" key="12">
    <source>
        <dbReference type="EMBL" id="KAF6031849.1"/>
    </source>
</evidence>
<feature type="domain" description="Ig-like" evidence="10">
    <location>
        <begin position="546"/>
        <end position="640"/>
    </location>
</feature>
<organism evidence="12 13">
    <name type="scientific">Bugula neritina</name>
    <name type="common">Brown bryozoan</name>
    <name type="synonym">Sertularia neritina</name>
    <dbReference type="NCBI Taxonomy" id="10212"/>
    <lineage>
        <taxon>Eukaryota</taxon>
        <taxon>Metazoa</taxon>
        <taxon>Spiralia</taxon>
        <taxon>Lophotrochozoa</taxon>
        <taxon>Bryozoa</taxon>
        <taxon>Gymnolaemata</taxon>
        <taxon>Cheilostomatida</taxon>
        <taxon>Flustrina</taxon>
        <taxon>Buguloidea</taxon>
        <taxon>Bugulidae</taxon>
        <taxon>Bugula</taxon>
    </lineage>
</organism>
<evidence type="ECO:0000313" key="13">
    <source>
        <dbReference type="Proteomes" id="UP000593567"/>
    </source>
</evidence>
<dbReference type="SMART" id="SM00060">
    <property type="entry name" value="FN3"/>
    <property type="match status" value="1"/>
</dbReference>
<evidence type="ECO:0000256" key="2">
    <source>
        <dbReference type="ARBA" id="ARBA00022737"/>
    </source>
</evidence>
<feature type="domain" description="Ig-like" evidence="10">
    <location>
        <begin position="445"/>
        <end position="539"/>
    </location>
</feature>
<evidence type="ECO:0000259" key="11">
    <source>
        <dbReference type="PROSITE" id="PS50853"/>
    </source>
</evidence>
<evidence type="ECO:0000256" key="6">
    <source>
        <dbReference type="ARBA" id="ARBA00023319"/>
    </source>
</evidence>
<keyword evidence="4" id="KW-1015">Disulfide bond</keyword>
<dbReference type="Pfam" id="PF08205">
    <property type="entry name" value="C2-set_2"/>
    <property type="match status" value="3"/>
</dbReference>
<dbReference type="PANTHER" id="PTHR11640:SF31">
    <property type="entry name" value="IRREGULAR CHIASM C-ROUGHEST PROTEIN-RELATED"/>
    <property type="match status" value="1"/>
</dbReference>
<feature type="compositionally biased region" description="Polar residues" evidence="7">
    <location>
        <begin position="1256"/>
        <end position="1266"/>
    </location>
</feature>
<comment type="subcellular location">
    <subcellularLocation>
        <location evidence="1">Membrane</location>
        <topology evidence="1">Single-pass type I membrane protein</topology>
    </subcellularLocation>
</comment>
<reference evidence="12" key="1">
    <citation type="submission" date="2020-06" db="EMBL/GenBank/DDBJ databases">
        <title>Draft genome of Bugula neritina, a colonial animal packing powerful symbionts and potential medicines.</title>
        <authorList>
            <person name="Rayko M."/>
        </authorList>
    </citation>
    <scope>NUCLEOTIDE SEQUENCE [LARGE SCALE GENOMIC DNA]</scope>
    <source>
        <strain evidence="12">Kwan_BN1</strain>
    </source>
</reference>
<dbReference type="PROSITE" id="PS50835">
    <property type="entry name" value="IG_LIKE"/>
    <property type="match status" value="8"/>
</dbReference>
<dbReference type="OrthoDB" id="10028801at2759"/>
<dbReference type="InterPro" id="IPR013098">
    <property type="entry name" value="Ig_I-set"/>
</dbReference>
<dbReference type="SMART" id="SM00408">
    <property type="entry name" value="IGc2"/>
    <property type="match status" value="7"/>
</dbReference>
<feature type="region of interest" description="Disordered" evidence="7">
    <location>
        <begin position="1165"/>
        <end position="1184"/>
    </location>
</feature>
<evidence type="ECO:0000256" key="4">
    <source>
        <dbReference type="ARBA" id="ARBA00023157"/>
    </source>
</evidence>
<sequence>MKMQVNFLLLVLCWNIPYLFADPIVSYEPVIETLTSRTITLSCEVTFDGDTFPVGWALNTGIYIPQGGTMPRFVSWHQGNIHKLNITNVQASDDGHYTCFVESIPRVTGDIHVKVFVKPGRPVISGITNAAIEPVSRRQPVEVIVISHSADQAQIQCTIGPAKPAFPIKWFINGAPLTSGASPSESTTANSLETTSSILTIDQPSEIFNGAQYKCAADLEQVQLDIISTISPIETVFNLSVQVPPGAPKIDGADPDVLKERGDQLKLICTAVGGNPLPTLQWYRNGEPYNHVFTTVEESGVVKSELLIAIEPADNNAVYRCDAFNAAITTPKSASVRFRVRFAPDAVTITGNEEVKVGDSLTLSCTTTISNPQAAINWISRGAVISEGIATSVEGSEEEGYITQTNITITPGRLDHNAEYLCRAHVQQVNDMKSDNVQLNVLYPPDSVEITGFNKSIAVRMDTTRKMTCTSNEGNPRPSLTWYTGTTAIATNVGELQTQGTIRYRELRFTAQPKDNGARFSCTATNSATSSPLRSDYIDIMVYFPPQNVVITANGPLREGVSITLMCNSGSSNPESTITWYKDNTELSNLTDNIRHVRTENGDFNGKSTVSSYTFTPVASENGVTVLCSARNSEIRRSTARGMPLNILYKPKFTGVPTVLQLEEGTNKTNNNFSALSNPPEITYTWFKLDGDTEQEIKFTTKRDITIPQLSATGAVLNLINVDRALTGNYRVKGTNNEGTSNANFKIDVQYGAEIIGSPTQTTDGEGISLHCVIDANPPIVKGHARWTRLDYDMSRGTQTLSGTGTTRTLTLTIPSVMRDDIGTFTCEANNTFGSVSKEYSVDPVPFQPVIDKAPRTSKSAAQTYDDGYIKCKLDAFPAPVITWQKGDDSITLDGVKYNMSSKTEGPIKFSYVLIIKNVGESDYGSYKCTAQNSKGVDTHDIILSGTSKPDPPTDITLLNATDTSVILSWTPGFDGGLKQKYNIRYNSPGGSYMYADAPSIPFTVRGLDPDTEYEFTVQAFNDLGKSNYQPVTVKVTTLPATTAKPQTIKPDEPMFIIIMALAVVFGLLLIVTTVLVCIFVRRRKKRMLSDATDSASQSNTEQLYGTSVGSQPQDDARSYSTSYEKGYEDDYAKHYEDDEKDNIKSAPANDNYISAKDVQPWSKTEGGNFGNYGRQTSFRGGSSVDEQYATRLRNATKTMQQPDAKQRPAFVMGRPPAPKPPTARHNYSEYPPHVPERNYSPQIDYNISGEIGHTSFVSNTPTPSLVNGDDQRGALV</sequence>
<evidence type="ECO:0000259" key="10">
    <source>
        <dbReference type="PROSITE" id="PS50835"/>
    </source>
</evidence>
<feature type="chain" id="PRO_5029807808" evidence="9">
    <location>
        <begin position="22"/>
        <end position="1277"/>
    </location>
</feature>
<dbReference type="InterPro" id="IPR051275">
    <property type="entry name" value="Cell_adhesion_signaling"/>
</dbReference>
<dbReference type="Pfam" id="PF07679">
    <property type="entry name" value="I-set"/>
    <property type="match status" value="2"/>
</dbReference>
<dbReference type="InterPro" id="IPR003599">
    <property type="entry name" value="Ig_sub"/>
</dbReference>
<keyword evidence="3 8" id="KW-0472">Membrane</keyword>
<evidence type="ECO:0000256" key="5">
    <source>
        <dbReference type="ARBA" id="ARBA00023180"/>
    </source>
</evidence>
<accession>A0A7J7JZM0</accession>
<dbReference type="GO" id="GO:0005886">
    <property type="term" value="C:plasma membrane"/>
    <property type="evidence" value="ECO:0007669"/>
    <property type="project" value="TreeGrafter"/>
</dbReference>
<feature type="domain" description="Ig-like" evidence="10">
    <location>
        <begin position="753"/>
        <end position="843"/>
    </location>
</feature>
<feature type="transmembrane region" description="Helical" evidence="8">
    <location>
        <begin position="1055"/>
        <end position="1081"/>
    </location>
</feature>
<dbReference type="InterPro" id="IPR003598">
    <property type="entry name" value="Ig_sub2"/>
</dbReference>
<dbReference type="Pfam" id="PF13927">
    <property type="entry name" value="Ig_3"/>
    <property type="match status" value="1"/>
</dbReference>
<comment type="caution">
    <text evidence="12">The sequence shown here is derived from an EMBL/GenBank/DDBJ whole genome shotgun (WGS) entry which is preliminary data.</text>
</comment>
<keyword evidence="9" id="KW-0732">Signal</keyword>
<keyword evidence="2" id="KW-0677">Repeat</keyword>
<feature type="domain" description="Ig-like" evidence="10">
    <location>
        <begin position="248"/>
        <end position="337"/>
    </location>
</feature>
<feature type="compositionally biased region" description="Polar residues" evidence="7">
    <location>
        <begin position="1092"/>
        <end position="1124"/>
    </location>
</feature>
<keyword evidence="8" id="KW-1133">Transmembrane helix</keyword>
<dbReference type="SUPFAM" id="SSF49265">
    <property type="entry name" value="Fibronectin type III"/>
    <property type="match status" value="1"/>
</dbReference>
<name>A0A7J7JZM0_BUGNE</name>
<feature type="domain" description="Fibronectin type-III" evidence="11">
    <location>
        <begin position="952"/>
        <end position="1041"/>
    </location>
</feature>
<evidence type="ECO:0000256" key="1">
    <source>
        <dbReference type="ARBA" id="ARBA00004479"/>
    </source>
</evidence>
<proteinExistence type="predicted"/>
<feature type="domain" description="Ig-like" evidence="10">
    <location>
        <begin position="17"/>
        <end position="103"/>
    </location>
</feature>
<evidence type="ECO:0000256" key="3">
    <source>
        <dbReference type="ARBA" id="ARBA00023136"/>
    </source>
</evidence>
<gene>
    <name evidence="12" type="ORF">EB796_009854</name>
</gene>
<dbReference type="SUPFAM" id="SSF48726">
    <property type="entry name" value="Immunoglobulin"/>
    <property type="match status" value="9"/>
</dbReference>
<dbReference type="InterPro" id="IPR013162">
    <property type="entry name" value="CD80_C2-set"/>
</dbReference>
<dbReference type="CDD" id="cd00063">
    <property type="entry name" value="FN3"/>
    <property type="match status" value="1"/>
</dbReference>
<keyword evidence="6" id="KW-0393">Immunoglobulin domain</keyword>
<dbReference type="GO" id="GO:0098609">
    <property type="term" value="P:cell-cell adhesion"/>
    <property type="evidence" value="ECO:0007669"/>
    <property type="project" value="TreeGrafter"/>
</dbReference>
<dbReference type="Gene3D" id="2.60.40.10">
    <property type="entry name" value="Immunoglobulins"/>
    <property type="match status" value="10"/>
</dbReference>
<dbReference type="InterPro" id="IPR036179">
    <property type="entry name" value="Ig-like_dom_sf"/>
</dbReference>
<dbReference type="EMBL" id="VXIV02001558">
    <property type="protein sequence ID" value="KAF6031849.1"/>
    <property type="molecule type" value="Genomic_DNA"/>
</dbReference>
<feature type="region of interest" description="Disordered" evidence="7">
    <location>
        <begin position="1197"/>
        <end position="1225"/>
    </location>
</feature>
<dbReference type="PANTHER" id="PTHR11640">
    <property type="entry name" value="NEPHRIN"/>
    <property type="match status" value="1"/>
</dbReference>
<dbReference type="InterPro" id="IPR036116">
    <property type="entry name" value="FN3_sf"/>
</dbReference>
<keyword evidence="8" id="KW-0812">Transmembrane</keyword>
<feature type="region of interest" description="Disordered" evidence="7">
    <location>
        <begin position="1255"/>
        <end position="1277"/>
    </location>
</feature>
<dbReference type="AlphaFoldDB" id="A0A7J7JZM0"/>
<protein>
    <submittedName>
        <fullName evidence="12">NPHS1</fullName>
    </submittedName>
</protein>
<feature type="domain" description="Ig-like" evidence="10">
    <location>
        <begin position="140"/>
        <end position="225"/>
    </location>
</feature>
<feature type="domain" description="Ig-like" evidence="10">
    <location>
        <begin position="849"/>
        <end position="945"/>
    </location>
</feature>
<dbReference type="Pfam" id="PF00041">
    <property type="entry name" value="fn3"/>
    <property type="match status" value="1"/>
</dbReference>
<keyword evidence="13" id="KW-1185">Reference proteome</keyword>
<evidence type="ECO:0000256" key="7">
    <source>
        <dbReference type="SAM" id="MobiDB-lite"/>
    </source>
</evidence>
<dbReference type="InterPro" id="IPR013783">
    <property type="entry name" value="Ig-like_fold"/>
</dbReference>